<dbReference type="InterPro" id="IPR006447">
    <property type="entry name" value="Myb_dom_plants"/>
</dbReference>
<dbReference type="GO" id="GO:0009751">
    <property type="term" value="P:response to salicylic acid"/>
    <property type="evidence" value="ECO:0007669"/>
    <property type="project" value="TreeGrafter"/>
</dbReference>
<dbReference type="SUPFAM" id="SSF46689">
    <property type="entry name" value="Homeodomain-like"/>
    <property type="match status" value="1"/>
</dbReference>
<dbReference type="GO" id="GO:0003677">
    <property type="term" value="F:DNA binding"/>
    <property type="evidence" value="ECO:0007669"/>
    <property type="project" value="UniProtKB-KW"/>
</dbReference>
<evidence type="ECO:0000256" key="1">
    <source>
        <dbReference type="ARBA" id="ARBA00004123"/>
    </source>
</evidence>
<keyword evidence="10" id="KW-1185">Reference proteome</keyword>
<name>A0AAN9FPF9_CLITE</name>
<dbReference type="EMBL" id="JAYKXN010000006">
    <property type="protein sequence ID" value="KAK7279274.1"/>
    <property type="molecule type" value="Genomic_DNA"/>
</dbReference>
<organism evidence="9 10">
    <name type="scientific">Clitoria ternatea</name>
    <name type="common">Butterfly pea</name>
    <dbReference type="NCBI Taxonomy" id="43366"/>
    <lineage>
        <taxon>Eukaryota</taxon>
        <taxon>Viridiplantae</taxon>
        <taxon>Streptophyta</taxon>
        <taxon>Embryophyta</taxon>
        <taxon>Tracheophyta</taxon>
        <taxon>Spermatophyta</taxon>
        <taxon>Magnoliopsida</taxon>
        <taxon>eudicotyledons</taxon>
        <taxon>Gunneridae</taxon>
        <taxon>Pentapetalae</taxon>
        <taxon>rosids</taxon>
        <taxon>fabids</taxon>
        <taxon>Fabales</taxon>
        <taxon>Fabaceae</taxon>
        <taxon>Papilionoideae</taxon>
        <taxon>50 kb inversion clade</taxon>
        <taxon>NPAAA clade</taxon>
        <taxon>indigoferoid/millettioid clade</taxon>
        <taxon>Phaseoleae</taxon>
        <taxon>Clitoria</taxon>
    </lineage>
</organism>
<keyword evidence="5" id="KW-0539">Nucleus</keyword>
<dbReference type="PROSITE" id="PS51293">
    <property type="entry name" value="SANT"/>
    <property type="match status" value="1"/>
</dbReference>
<sequence length="201" mass="23356">MKSSTRWTEEEHRLFLEGLEKYGKGRWKCIARYFVGSRTAAQVASHAHNYFLHLKRTRDTHDDDIIVTMSEDKISHHNDQHIIQHQDDFALEFDISFAIPSLIHVDVSDMPVHVLNLGRLYIGKIDMVNHERSDRLNREPVRFRNSVKDGHKCEIVSHVESSSPTIENLLLLQSSNLACEGEFDKLDQLIDNLDKQIVFRP</sequence>
<dbReference type="GO" id="GO:0006355">
    <property type="term" value="P:regulation of DNA-templated transcription"/>
    <property type="evidence" value="ECO:0007669"/>
    <property type="project" value="UniProtKB-ARBA"/>
</dbReference>
<evidence type="ECO:0000256" key="4">
    <source>
        <dbReference type="ARBA" id="ARBA00023163"/>
    </source>
</evidence>
<evidence type="ECO:0000313" key="10">
    <source>
        <dbReference type="Proteomes" id="UP001359559"/>
    </source>
</evidence>
<dbReference type="Gene3D" id="1.10.10.60">
    <property type="entry name" value="Homeodomain-like"/>
    <property type="match status" value="1"/>
</dbReference>
<dbReference type="InterPro" id="IPR009057">
    <property type="entry name" value="Homeodomain-like_sf"/>
</dbReference>
<dbReference type="GO" id="GO:0005634">
    <property type="term" value="C:nucleus"/>
    <property type="evidence" value="ECO:0007669"/>
    <property type="project" value="UniProtKB-SubCell"/>
</dbReference>
<dbReference type="Pfam" id="PF00249">
    <property type="entry name" value="Myb_DNA-binding"/>
    <property type="match status" value="1"/>
</dbReference>
<evidence type="ECO:0000259" key="6">
    <source>
        <dbReference type="PROSITE" id="PS50090"/>
    </source>
</evidence>
<dbReference type="PANTHER" id="PTHR44191:SF2">
    <property type="entry name" value="TRANSCRIPTION FACTOR MYBS1"/>
    <property type="match status" value="1"/>
</dbReference>
<keyword evidence="4" id="KW-0804">Transcription</keyword>
<dbReference type="AlphaFoldDB" id="A0AAN9FPF9"/>
<evidence type="ECO:0000256" key="3">
    <source>
        <dbReference type="ARBA" id="ARBA00023125"/>
    </source>
</evidence>
<dbReference type="Proteomes" id="UP001359559">
    <property type="component" value="Unassembled WGS sequence"/>
</dbReference>
<comment type="caution">
    <text evidence="9">The sequence shown here is derived from an EMBL/GenBank/DDBJ whole genome shotgun (WGS) entry which is preliminary data.</text>
</comment>
<dbReference type="PROSITE" id="PS50090">
    <property type="entry name" value="MYB_LIKE"/>
    <property type="match status" value="1"/>
</dbReference>
<dbReference type="InterPro" id="IPR001005">
    <property type="entry name" value="SANT/Myb"/>
</dbReference>
<feature type="domain" description="HTH myb-type" evidence="8">
    <location>
        <begin position="1"/>
        <end position="55"/>
    </location>
</feature>
<dbReference type="InterPro" id="IPR017884">
    <property type="entry name" value="SANT_dom"/>
</dbReference>
<evidence type="ECO:0000313" key="9">
    <source>
        <dbReference type="EMBL" id="KAK7279274.1"/>
    </source>
</evidence>
<dbReference type="CDD" id="cd00167">
    <property type="entry name" value="SANT"/>
    <property type="match status" value="1"/>
</dbReference>
<accession>A0AAN9FPF9</accession>
<proteinExistence type="predicted"/>
<dbReference type="PROSITE" id="PS51294">
    <property type="entry name" value="HTH_MYB"/>
    <property type="match status" value="1"/>
</dbReference>
<dbReference type="InterPro" id="IPR017930">
    <property type="entry name" value="Myb_dom"/>
</dbReference>
<keyword evidence="3" id="KW-0238">DNA-binding</keyword>
<dbReference type="NCBIfam" id="TIGR01557">
    <property type="entry name" value="myb_SHAQKYF"/>
    <property type="match status" value="1"/>
</dbReference>
<evidence type="ECO:0000256" key="5">
    <source>
        <dbReference type="ARBA" id="ARBA00023242"/>
    </source>
</evidence>
<dbReference type="GO" id="GO:0009739">
    <property type="term" value="P:response to gibberellin"/>
    <property type="evidence" value="ECO:0007669"/>
    <property type="project" value="TreeGrafter"/>
</dbReference>
<keyword evidence="2" id="KW-0805">Transcription regulation</keyword>
<evidence type="ECO:0000256" key="2">
    <source>
        <dbReference type="ARBA" id="ARBA00023015"/>
    </source>
</evidence>
<feature type="domain" description="Myb-like" evidence="6">
    <location>
        <begin position="1"/>
        <end position="51"/>
    </location>
</feature>
<comment type="subcellular location">
    <subcellularLocation>
        <location evidence="1">Nucleus</location>
    </subcellularLocation>
</comment>
<dbReference type="SMART" id="SM00717">
    <property type="entry name" value="SANT"/>
    <property type="match status" value="1"/>
</dbReference>
<protein>
    <submittedName>
        <fullName evidence="9">Uncharacterized protein</fullName>
    </submittedName>
</protein>
<gene>
    <name evidence="9" type="ORF">RJT34_24321</name>
</gene>
<evidence type="ECO:0000259" key="8">
    <source>
        <dbReference type="PROSITE" id="PS51294"/>
    </source>
</evidence>
<dbReference type="PANTHER" id="PTHR44191">
    <property type="entry name" value="TRANSCRIPTION FACTOR KUA1"/>
    <property type="match status" value="1"/>
</dbReference>
<reference evidence="9 10" key="1">
    <citation type="submission" date="2024-01" db="EMBL/GenBank/DDBJ databases">
        <title>The genomes of 5 underutilized Papilionoideae crops provide insights into root nodulation and disease resistance.</title>
        <authorList>
            <person name="Yuan L."/>
        </authorList>
    </citation>
    <scope>NUCLEOTIDE SEQUENCE [LARGE SCALE GENOMIC DNA]</scope>
    <source>
        <strain evidence="9">LY-2023</strain>
        <tissue evidence="9">Leaf</tissue>
    </source>
</reference>
<evidence type="ECO:0000259" key="7">
    <source>
        <dbReference type="PROSITE" id="PS51293"/>
    </source>
</evidence>
<dbReference type="InterPro" id="IPR052245">
    <property type="entry name" value="Plant_Stress_Dev_TF"/>
</dbReference>
<feature type="domain" description="SANT" evidence="7">
    <location>
        <begin position="2"/>
        <end position="55"/>
    </location>
</feature>